<name>A0A9P4MSV6_9PLEO</name>
<dbReference type="InterPro" id="IPR033138">
    <property type="entry name" value="Cu_oxidase_CS"/>
</dbReference>
<dbReference type="InterPro" id="IPR011707">
    <property type="entry name" value="Cu-oxidase-like_N"/>
</dbReference>
<dbReference type="GO" id="GO:0005507">
    <property type="term" value="F:copper ion binding"/>
    <property type="evidence" value="ECO:0007669"/>
    <property type="project" value="InterPro"/>
</dbReference>
<dbReference type="FunFam" id="2.60.40.420:FF:000021">
    <property type="entry name" value="Extracellular dihydrogeodin oxidase/laccase"/>
    <property type="match status" value="1"/>
</dbReference>
<dbReference type="CDD" id="cd13854">
    <property type="entry name" value="CuRO_1_MaLCC_like"/>
    <property type="match status" value="1"/>
</dbReference>
<dbReference type="PANTHER" id="PTHR11709:SF71">
    <property type="entry name" value="OXIDOREDUCTASE TPCJ"/>
    <property type="match status" value="1"/>
</dbReference>
<accession>A0A9P4MSV6</accession>
<keyword evidence="3" id="KW-0560">Oxidoreductase</keyword>
<dbReference type="InterPro" id="IPR008972">
    <property type="entry name" value="Cupredoxin"/>
</dbReference>
<dbReference type="PROSITE" id="PS00080">
    <property type="entry name" value="MULTICOPPER_OXIDASE2"/>
    <property type="match status" value="1"/>
</dbReference>
<dbReference type="Pfam" id="PF00394">
    <property type="entry name" value="Cu-oxidase"/>
    <property type="match status" value="1"/>
</dbReference>
<evidence type="ECO:0000256" key="4">
    <source>
        <dbReference type="ARBA" id="ARBA00023008"/>
    </source>
</evidence>
<dbReference type="InterPro" id="IPR001117">
    <property type="entry name" value="Cu-oxidase_2nd"/>
</dbReference>
<dbReference type="EMBL" id="ML993958">
    <property type="protein sequence ID" value="KAF2201861.1"/>
    <property type="molecule type" value="Genomic_DNA"/>
</dbReference>
<dbReference type="Proteomes" id="UP000799536">
    <property type="component" value="Unassembled WGS sequence"/>
</dbReference>
<evidence type="ECO:0000313" key="10">
    <source>
        <dbReference type="Proteomes" id="UP000799536"/>
    </source>
</evidence>
<dbReference type="FunFam" id="2.60.40.420:FF:000045">
    <property type="entry name" value="Laccase 2"/>
    <property type="match status" value="1"/>
</dbReference>
<dbReference type="CDD" id="cd13880">
    <property type="entry name" value="CuRO_2_MaLCC_like"/>
    <property type="match status" value="1"/>
</dbReference>
<dbReference type="PROSITE" id="PS00079">
    <property type="entry name" value="MULTICOPPER_OXIDASE1"/>
    <property type="match status" value="1"/>
</dbReference>
<dbReference type="Pfam" id="PF07731">
    <property type="entry name" value="Cu-oxidase_2"/>
    <property type="match status" value="1"/>
</dbReference>
<dbReference type="PANTHER" id="PTHR11709">
    <property type="entry name" value="MULTI-COPPER OXIDASE"/>
    <property type="match status" value="1"/>
</dbReference>
<protein>
    <recommendedName>
        <fullName evidence="11">Multicopper oxidase</fullName>
    </recommendedName>
</protein>
<dbReference type="InterPro" id="IPR045087">
    <property type="entry name" value="Cu-oxidase_fam"/>
</dbReference>
<gene>
    <name evidence="9" type="ORF">GQ43DRAFT_431250</name>
</gene>
<keyword evidence="4" id="KW-0186">Copper</keyword>
<sequence>MPSFDTCWTYLVHLLNLITFRSFQSYDNVQTPINTGLQQPHFKPLHRPEPPYDYPIFKPPNAPEDWNDQFVCKYPSLPEYELCSNKHDHPGCWLKPKNASSGLPTYNIKTDYESIYPPGIKRNYTIDISNTTLSPDGCLNEEGKVFNLTYPGPWIEACWGDEIEVTVINSLPCNGTTVHWHGIRQLNTVEMDGVNAVTQCPIAPGANFTYRFRAHQYGSSWYHSHYSLQYADGAVGPLTIHGPSSAPYDTALDPIIMTDWNQRSAFQDWAWSLNPKGKRPKMTSILLNGNGTFAGHPDVSCTNPEPRTLYNRVFQSGVRYLLRLINTSVDSAFIFSIDGHNLTVIQSDFVPIHPYTTNSVLIGIGQRYHVVVEGTPDPAHVALDGNYWIRTIPADGCSSFHEDNGKPVVHAKTGIIRYDRDSTDDPTSTQNSPMPVKCSDEPYESLRPLHEWTVPPETDTIKLNFEVSLDKTNGPPYDPQEGYRWQISQGALWLNYSAPTLTNFNLVGGNNSAQVHLPTIPQDNVPWVEFLITAQGLDTPVRRFPTVAHPIHLHGHDFALLAASNETYNSNTVKIKRDNPPRRDVVLLPAGGYIIIAFKMDNPGVWLLHCHIAWHASSGLAMQVLENVNKVKLVDPEQLADTCAKWDDWMHNKRPTTQCKTYIPFQDDSGI</sequence>
<organism evidence="9 10">
    <name type="scientific">Delitschia confertaspora ATCC 74209</name>
    <dbReference type="NCBI Taxonomy" id="1513339"/>
    <lineage>
        <taxon>Eukaryota</taxon>
        <taxon>Fungi</taxon>
        <taxon>Dikarya</taxon>
        <taxon>Ascomycota</taxon>
        <taxon>Pezizomycotina</taxon>
        <taxon>Dothideomycetes</taxon>
        <taxon>Pleosporomycetidae</taxon>
        <taxon>Pleosporales</taxon>
        <taxon>Delitschiaceae</taxon>
        <taxon>Delitschia</taxon>
    </lineage>
</organism>
<comment type="similarity">
    <text evidence="1">Belongs to the multicopper oxidase family.</text>
</comment>
<dbReference type="Pfam" id="PF07732">
    <property type="entry name" value="Cu-oxidase_3"/>
    <property type="match status" value="1"/>
</dbReference>
<evidence type="ECO:0000259" key="7">
    <source>
        <dbReference type="Pfam" id="PF07731"/>
    </source>
</evidence>
<evidence type="ECO:0000259" key="6">
    <source>
        <dbReference type="Pfam" id="PF00394"/>
    </source>
</evidence>
<keyword evidence="10" id="KW-1185">Reference proteome</keyword>
<dbReference type="InterPro" id="IPR011706">
    <property type="entry name" value="Cu-oxidase_C"/>
</dbReference>
<evidence type="ECO:0000256" key="2">
    <source>
        <dbReference type="ARBA" id="ARBA00022723"/>
    </source>
</evidence>
<dbReference type="InterPro" id="IPR002355">
    <property type="entry name" value="Cu_oxidase_Cu_BS"/>
</dbReference>
<dbReference type="CDD" id="cd13901">
    <property type="entry name" value="CuRO_3_MaLCC_like"/>
    <property type="match status" value="1"/>
</dbReference>
<evidence type="ECO:0000313" key="9">
    <source>
        <dbReference type="EMBL" id="KAF2201861.1"/>
    </source>
</evidence>
<feature type="region of interest" description="Disordered" evidence="5">
    <location>
        <begin position="419"/>
        <end position="440"/>
    </location>
</feature>
<evidence type="ECO:0000256" key="3">
    <source>
        <dbReference type="ARBA" id="ARBA00023002"/>
    </source>
</evidence>
<dbReference type="SUPFAM" id="SSF49503">
    <property type="entry name" value="Cupredoxins"/>
    <property type="match status" value="3"/>
</dbReference>
<dbReference type="OrthoDB" id="2121828at2759"/>
<keyword evidence="2" id="KW-0479">Metal-binding</keyword>
<dbReference type="AlphaFoldDB" id="A0A9P4MSV6"/>
<evidence type="ECO:0000256" key="5">
    <source>
        <dbReference type="SAM" id="MobiDB-lite"/>
    </source>
</evidence>
<feature type="domain" description="Plastocyanin-like" evidence="8">
    <location>
        <begin position="128"/>
        <end position="244"/>
    </location>
</feature>
<dbReference type="GO" id="GO:0016491">
    <property type="term" value="F:oxidoreductase activity"/>
    <property type="evidence" value="ECO:0007669"/>
    <property type="project" value="UniProtKB-KW"/>
</dbReference>
<reference evidence="9" key="1">
    <citation type="journal article" date="2020" name="Stud. Mycol.">
        <title>101 Dothideomycetes genomes: a test case for predicting lifestyles and emergence of pathogens.</title>
        <authorList>
            <person name="Haridas S."/>
            <person name="Albert R."/>
            <person name="Binder M."/>
            <person name="Bloem J."/>
            <person name="Labutti K."/>
            <person name="Salamov A."/>
            <person name="Andreopoulos B."/>
            <person name="Baker S."/>
            <person name="Barry K."/>
            <person name="Bills G."/>
            <person name="Bluhm B."/>
            <person name="Cannon C."/>
            <person name="Castanera R."/>
            <person name="Culley D."/>
            <person name="Daum C."/>
            <person name="Ezra D."/>
            <person name="Gonzalez J."/>
            <person name="Henrissat B."/>
            <person name="Kuo A."/>
            <person name="Liang C."/>
            <person name="Lipzen A."/>
            <person name="Lutzoni F."/>
            <person name="Magnuson J."/>
            <person name="Mondo S."/>
            <person name="Nolan M."/>
            <person name="Ohm R."/>
            <person name="Pangilinan J."/>
            <person name="Park H.-J."/>
            <person name="Ramirez L."/>
            <person name="Alfaro M."/>
            <person name="Sun H."/>
            <person name="Tritt A."/>
            <person name="Yoshinaga Y."/>
            <person name="Zwiers L.-H."/>
            <person name="Turgeon B."/>
            <person name="Goodwin S."/>
            <person name="Spatafora J."/>
            <person name="Crous P."/>
            <person name="Grigoriev I."/>
        </authorList>
    </citation>
    <scope>NUCLEOTIDE SEQUENCE</scope>
    <source>
        <strain evidence="9">ATCC 74209</strain>
    </source>
</reference>
<evidence type="ECO:0008006" key="11">
    <source>
        <dbReference type="Google" id="ProtNLM"/>
    </source>
</evidence>
<feature type="domain" description="Plastocyanin-like" evidence="7">
    <location>
        <begin position="526"/>
        <end position="628"/>
    </location>
</feature>
<proteinExistence type="inferred from homology"/>
<feature type="domain" description="Plastocyanin-like" evidence="6">
    <location>
        <begin position="254"/>
        <end position="419"/>
    </location>
</feature>
<comment type="caution">
    <text evidence="9">The sequence shown here is derived from an EMBL/GenBank/DDBJ whole genome shotgun (WGS) entry which is preliminary data.</text>
</comment>
<dbReference type="Gene3D" id="2.60.40.420">
    <property type="entry name" value="Cupredoxins - blue copper proteins"/>
    <property type="match status" value="3"/>
</dbReference>
<evidence type="ECO:0000256" key="1">
    <source>
        <dbReference type="ARBA" id="ARBA00010609"/>
    </source>
</evidence>
<evidence type="ECO:0000259" key="8">
    <source>
        <dbReference type="Pfam" id="PF07732"/>
    </source>
</evidence>